<sequence length="79" mass="8675">MGSALLKKPEVATDILKTLRRTVPETMPVTCKVRLICDTQQPTEEELQDVIKRTSEFIKGCSDAGACAVALHTRTFLGL</sequence>
<dbReference type="SUPFAM" id="SSF51395">
    <property type="entry name" value="FMN-linked oxidoreductases"/>
    <property type="match status" value="1"/>
</dbReference>
<gene>
    <name evidence="2" type="primary">DUS2L_1</name>
    <name evidence="2" type="ORF">FOZ63_024847</name>
</gene>
<feature type="domain" description="DUS-like FMN-binding" evidence="1">
    <location>
        <begin position="1"/>
        <end position="75"/>
    </location>
</feature>
<organism evidence="2 3">
    <name type="scientific">Perkinsus olseni</name>
    <name type="common">Perkinsus atlanticus</name>
    <dbReference type="NCBI Taxonomy" id="32597"/>
    <lineage>
        <taxon>Eukaryota</taxon>
        <taxon>Sar</taxon>
        <taxon>Alveolata</taxon>
        <taxon>Perkinsozoa</taxon>
        <taxon>Perkinsea</taxon>
        <taxon>Perkinsida</taxon>
        <taxon>Perkinsidae</taxon>
        <taxon>Perkinsus</taxon>
    </lineage>
</organism>
<dbReference type="Gene3D" id="3.20.20.70">
    <property type="entry name" value="Aldolase class I"/>
    <property type="match status" value="1"/>
</dbReference>
<dbReference type="EMBL" id="JABANO010033278">
    <property type="protein sequence ID" value="KAF4707133.1"/>
    <property type="molecule type" value="Genomic_DNA"/>
</dbReference>
<name>A0A7J6QFN8_PEROL</name>
<evidence type="ECO:0000313" key="3">
    <source>
        <dbReference type="Proteomes" id="UP000553632"/>
    </source>
</evidence>
<evidence type="ECO:0000259" key="1">
    <source>
        <dbReference type="Pfam" id="PF01207"/>
    </source>
</evidence>
<evidence type="ECO:0000313" key="2">
    <source>
        <dbReference type="EMBL" id="KAF4707133.1"/>
    </source>
</evidence>
<proteinExistence type="predicted"/>
<dbReference type="Pfam" id="PF01207">
    <property type="entry name" value="Dus"/>
    <property type="match status" value="1"/>
</dbReference>
<comment type="caution">
    <text evidence="2">The sequence shown here is derived from an EMBL/GenBank/DDBJ whole genome shotgun (WGS) entry which is preliminary data.</text>
</comment>
<accession>A0A7J6QFN8</accession>
<reference evidence="2 3" key="1">
    <citation type="submission" date="2020-04" db="EMBL/GenBank/DDBJ databases">
        <title>Perkinsus olseni comparative genomics.</title>
        <authorList>
            <person name="Bogema D.R."/>
        </authorList>
    </citation>
    <scope>NUCLEOTIDE SEQUENCE [LARGE SCALE GENOMIC DNA]</scope>
    <source>
        <strain evidence="2 3">ATCC PRA-207</strain>
    </source>
</reference>
<protein>
    <submittedName>
        <fullName evidence="2">tRNA-dihydrouridine(20) synthase [NAD(P)+]-like</fullName>
    </submittedName>
</protein>
<dbReference type="Proteomes" id="UP000553632">
    <property type="component" value="Unassembled WGS sequence"/>
</dbReference>
<dbReference type="AlphaFoldDB" id="A0A7J6QFN8"/>
<dbReference type="InterPro" id="IPR013785">
    <property type="entry name" value="Aldolase_TIM"/>
</dbReference>
<keyword evidence="3" id="KW-1185">Reference proteome</keyword>
<dbReference type="InterPro" id="IPR035587">
    <property type="entry name" value="DUS-like_FMN-bd"/>
</dbReference>